<dbReference type="SUPFAM" id="SSF50978">
    <property type="entry name" value="WD40 repeat-like"/>
    <property type="match status" value="1"/>
</dbReference>
<dbReference type="PANTHER" id="PTHR22844:SF383">
    <property type="entry name" value="OS06G0238700 PROTEIN"/>
    <property type="match status" value="1"/>
</dbReference>
<dbReference type="InterPro" id="IPR036322">
    <property type="entry name" value="WD40_repeat_dom_sf"/>
</dbReference>
<keyword evidence="3" id="KW-1185">Reference proteome</keyword>
<dbReference type="Gene3D" id="2.130.10.10">
    <property type="entry name" value="YVTN repeat-like/Quinoprotein amine dehydrogenase"/>
    <property type="match status" value="1"/>
</dbReference>
<dbReference type="Pfam" id="PF00400">
    <property type="entry name" value="WD40"/>
    <property type="match status" value="2"/>
</dbReference>
<dbReference type="EMBL" id="BQKI01000008">
    <property type="protein sequence ID" value="GJN00420.1"/>
    <property type="molecule type" value="Genomic_DNA"/>
</dbReference>
<evidence type="ECO:0000313" key="1">
    <source>
        <dbReference type="EMBL" id="GJN00188.1"/>
    </source>
</evidence>
<sequence>MKDGAAVHDDAINDVAVSLDGRVFTGSANKMIKAWRRHPRQRNGLALVGTMGRHEAAVSALVLGVGGQVLSTSARATRPSSCGKAGAVKSLTVVSTTEGGHDGSFDECYSSALVFSGSLDRDVKIWSVNVSCL</sequence>
<dbReference type="SMART" id="SM00320">
    <property type="entry name" value="WD40"/>
    <property type="match status" value="2"/>
</dbReference>
<dbReference type="AlphaFoldDB" id="A0AAV5CQ79"/>
<proteinExistence type="predicted"/>
<evidence type="ECO:0000313" key="3">
    <source>
        <dbReference type="Proteomes" id="UP001054889"/>
    </source>
</evidence>
<accession>A0AAV5CQ79</accession>
<name>A0AAV5CQ79_ELECO</name>
<gene>
    <name evidence="1" type="primary">ga17355</name>
    <name evidence="2" type="synonym">ga17602</name>
    <name evidence="1" type="ORF">PR202_ga17355</name>
    <name evidence="2" type="ORF">PR202_ga17602</name>
</gene>
<dbReference type="EMBL" id="BQKI01000008">
    <property type="protein sequence ID" value="GJN00188.1"/>
    <property type="molecule type" value="Genomic_DNA"/>
</dbReference>
<dbReference type="Proteomes" id="UP001054889">
    <property type="component" value="Unassembled WGS sequence"/>
</dbReference>
<protein>
    <submittedName>
        <fullName evidence="1">Uncharacterized protein</fullName>
    </submittedName>
</protein>
<reference evidence="1" key="1">
    <citation type="journal article" date="2018" name="DNA Res.">
        <title>Multiple hybrid de novo genome assembly of finger millet, an orphan allotetraploid crop.</title>
        <authorList>
            <person name="Hatakeyama M."/>
            <person name="Aluri S."/>
            <person name="Balachadran M.T."/>
            <person name="Sivarajan S.R."/>
            <person name="Patrignani A."/>
            <person name="Gruter S."/>
            <person name="Poveda L."/>
            <person name="Shimizu-Inatsugi R."/>
            <person name="Baeten J."/>
            <person name="Francoijs K.J."/>
            <person name="Nataraja K.N."/>
            <person name="Reddy Y.A.N."/>
            <person name="Phadnis S."/>
            <person name="Ravikumar R.L."/>
            <person name="Schlapbach R."/>
            <person name="Sreeman S.M."/>
            <person name="Shimizu K.K."/>
        </authorList>
    </citation>
    <scope>NUCLEOTIDE SEQUENCE</scope>
</reference>
<reference evidence="1" key="2">
    <citation type="submission" date="2021-12" db="EMBL/GenBank/DDBJ databases">
        <title>Resequencing data analysis of finger millet.</title>
        <authorList>
            <person name="Hatakeyama M."/>
            <person name="Aluri S."/>
            <person name="Balachadran M.T."/>
            <person name="Sivarajan S.R."/>
            <person name="Poveda L."/>
            <person name="Shimizu-Inatsugi R."/>
            <person name="Schlapbach R."/>
            <person name="Sreeman S.M."/>
            <person name="Shimizu K.K."/>
        </authorList>
    </citation>
    <scope>NUCLEOTIDE SEQUENCE</scope>
</reference>
<dbReference type="InterPro" id="IPR001680">
    <property type="entry name" value="WD40_rpt"/>
</dbReference>
<dbReference type="PANTHER" id="PTHR22844">
    <property type="entry name" value="F-BOX AND WD40 DOMAIN PROTEIN"/>
    <property type="match status" value="1"/>
</dbReference>
<dbReference type="InterPro" id="IPR015943">
    <property type="entry name" value="WD40/YVTN_repeat-like_dom_sf"/>
</dbReference>
<organism evidence="1 3">
    <name type="scientific">Eleusine coracana subsp. coracana</name>
    <dbReference type="NCBI Taxonomy" id="191504"/>
    <lineage>
        <taxon>Eukaryota</taxon>
        <taxon>Viridiplantae</taxon>
        <taxon>Streptophyta</taxon>
        <taxon>Embryophyta</taxon>
        <taxon>Tracheophyta</taxon>
        <taxon>Spermatophyta</taxon>
        <taxon>Magnoliopsida</taxon>
        <taxon>Liliopsida</taxon>
        <taxon>Poales</taxon>
        <taxon>Poaceae</taxon>
        <taxon>PACMAD clade</taxon>
        <taxon>Chloridoideae</taxon>
        <taxon>Cynodonteae</taxon>
        <taxon>Eleusininae</taxon>
        <taxon>Eleusine</taxon>
    </lineage>
</organism>
<comment type="caution">
    <text evidence="1">The sequence shown here is derived from an EMBL/GenBank/DDBJ whole genome shotgun (WGS) entry which is preliminary data.</text>
</comment>
<evidence type="ECO:0000313" key="2">
    <source>
        <dbReference type="EMBL" id="GJN00420.1"/>
    </source>
</evidence>
<dbReference type="InterPro" id="IPR045182">
    <property type="entry name" value="JINGUBANG-like"/>
</dbReference>